<evidence type="ECO:0000313" key="2">
    <source>
        <dbReference type="Proteomes" id="UP000053989"/>
    </source>
</evidence>
<dbReference type="HOGENOM" id="CLU_2374050_0_0_1"/>
<protein>
    <submittedName>
        <fullName evidence="1">Uncharacterized protein</fullName>
    </submittedName>
</protein>
<dbReference type="Proteomes" id="UP000053989">
    <property type="component" value="Unassembled WGS sequence"/>
</dbReference>
<dbReference type="EMBL" id="KN822072">
    <property type="protein sequence ID" value="KIM59508.1"/>
    <property type="molecule type" value="Genomic_DNA"/>
</dbReference>
<reference evidence="2" key="2">
    <citation type="submission" date="2015-01" db="EMBL/GenBank/DDBJ databases">
        <title>Evolutionary Origins and Diversification of the Mycorrhizal Mutualists.</title>
        <authorList>
            <consortium name="DOE Joint Genome Institute"/>
            <consortium name="Mycorrhizal Genomics Consortium"/>
            <person name="Kohler A."/>
            <person name="Kuo A."/>
            <person name="Nagy L.G."/>
            <person name="Floudas D."/>
            <person name="Copeland A."/>
            <person name="Barry K.W."/>
            <person name="Cichocki N."/>
            <person name="Veneault-Fourrey C."/>
            <person name="LaButti K."/>
            <person name="Lindquist E.A."/>
            <person name="Lipzen A."/>
            <person name="Lundell T."/>
            <person name="Morin E."/>
            <person name="Murat C."/>
            <person name="Riley R."/>
            <person name="Ohm R."/>
            <person name="Sun H."/>
            <person name="Tunlid A."/>
            <person name="Henrissat B."/>
            <person name="Grigoriev I.V."/>
            <person name="Hibbett D.S."/>
            <person name="Martin F."/>
        </authorList>
    </citation>
    <scope>NUCLEOTIDE SEQUENCE [LARGE SCALE GENOMIC DNA]</scope>
    <source>
        <strain evidence="2">Foug A</strain>
    </source>
</reference>
<dbReference type="InParanoid" id="A0A0C2ZCF3"/>
<organism evidence="1 2">
    <name type="scientific">Scleroderma citrinum Foug A</name>
    <dbReference type="NCBI Taxonomy" id="1036808"/>
    <lineage>
        <taxon>Eukaryota</taxon>
        <taxon>Fungi</taxon>
        <taxon>Dikarya</taxon>
        <taxon>Basidiomycota</taxon>
        <taxon>Agaricomycotina</taxon>
        <taxon>Agaricomycetes</taxon>
        <taxon>Agaricomycetidae</taxon>
        <taxon>Boletales</taxon>
        <taxon>Sclerodermatineae</taxon>
        <taxon>Sclerodermataceae</taxon>
        <taxon>Scleroderma</taxon>
    </lineage>
</organism>
<evidence type="ECO:0000313" key="1">
    <source>
        <dbReference type="EMBL" id="KIM59508.1"/>
    </source>
</evidence>
<sequence length="95" mass="10728">MLELWSLTQGDWRILPFFKHGSLVCQPDSMPSAGHHVQVLPRVPNEVQIASWGFIFVLGVTEVQLPRGTFVRVQIPSRIFPASITRPLFHTHSPS</sequence>
<reference evidence="1 2" key="1">
    <citation type="submission" date="2014-04" db="EMBL/GenBank/DDBJ databases">
        <authorList>
            <consortium name="DOE Joint Genome Institute"/>
            <person name="Kuo A."/>
            <person name="Kohler A."/>
            <person name="Nagy L.G."/>
            <person name="Floudas D."/>
            <person name="Copeland A."/>
            <person name="Barry K.W."/>
            <person name="Cichocki N."/>
            <person name="Veneault-Fourrey C."/>
            <person name="LaButti K."/>
            <person name="Lindquist E.A."/>
            <person name="Lipzen A."/>
            <person name="Lundell T."/>
            <person name="Morin E."/>
            <person name="Murat C."/>
            <person name="Sun H."/>
            <person name="Tunlid A."/>
            <person name="Henrissat B."/>
            <person name="Grigoriev I.V."/>
            <person name="Hibbett D.S."/>
            <person name="Martin F."/>
            <person name="Nordberg H.P."/>
            <person name="Cantor M.N."/>
            <person name="Hua S.X."/>
        </authorList>
    </citation>
    <scope>NUCLEOTIDE SEQUENCE [LARGE SCALE GENOMIC DNA]</scope>
    <source>
        <strain evidence="1 2">Foug A</strain>
    </source>
</reference>
<keyword evidence="2" id="KW-1185">Reference proteome</keyword>
<dbReference type="AlphaFoldDB" id="A0A0C2ZCF3"/>
<gene>
    <name evidence="1" type="ORF">SCLCIDRAFT_992662</name>
</gene>
<accession>A0A0C2ZCF3</accession>
<name>A0A0C2ZCF3_9AGAM</name>
<proteinExistence type="predicted"/>